<keyword evidence="2" id="KW-1185">Reference proteome</keyword>
<proteinExistence type="predicted"/>
<evidence type="ECO:0000313" key="1">
    <source>
        <dbReference type="EMBL" id="MFC5887394.1"/>
    </source>
</evidence>
<protein>
    <submittedName>
        <fullName evidence="1">DUF6193 family natural product biosynthesis protein</fullName>
    </submittedName>
</protein>
<dbReference type="InterPro" id="IPR045682">
    <property type="entry name" value="DUF6193"/>
</dbReference>
<organism evidence="1 2">
    <name type="scientific">Kitasatospora aburaviensis</name>
    <dbReference type="NCBI Taxonomy" id="67265"/>
    <lineage>
        <taxon>Bacteria</taxon>
        <taxon>Bacillati</taxon>
        <taxon>Actinomycetota</taxon>
        <taxon>Actinomycetes</taxon>
        <taxon>Kitasatosporales</taxon>
        <taxon>Streptomycetaceae</taxon>
        <taxon>Kitasatospora</taxon>
    </lineage>
</organism>
<dbReference type="RefSeq" id="WP_345328673.1">
    <property type="nucleotide sequence ID" value="NZ_BAAAVH010000056.1"/>
</dbReference>
<dbReference type="EMBL" id="JBHSOD010000026">
    <property type="protein sequence ID" value="MFC5887394.1"/>
    <property type="molecule type" value="Genomic_DNA"/>
</dbReference>
<comment type="caution">
    <text evidence="1">The sequence shown here is derived from an EMBL/GenBank/DDBJ whole genome shotgun (WGS) entry which is preliminary data.</text>
</comment>
<dbReference type="Proteomes" id="UP001596067">
    <property type="component" value="Unassembled WGS sequence"/>
</dbReference>
<reference evidence="2" key="1">
    <citation type="journal article" date="2019" name="Int. J. Syst. Evol. Microbiol.">
        <title>The Global Catalogue of Microorganisms (GCM) 10K type strain sequencing project: providing services to taxonomists for standard genome sequencing and annotation.</title>
        <authorList>
            <consortium name="The Broad Institute Genomics Platform"/>
            <consortium name="The Broad Institute Genome Sequencing Center for Infectious Disease"/>
            <person name="Wu L."/>
            <person name="Ma J."/>
        </authorList>
    </citation>
    <scope>NUCLEOTIDE SEQUENCE [LARGE SCALE GENOMIC DNA]</scope>
    <source>
        <strain evidence="2">CGMCC 4.1469</strain>
    </source>
</reference>
<name>A0ABW1F332_9ACTN</name>
<evidence type="ECO:0000313" key="2">
    <source>
        <dbReference type="Proteomes" id="UP001596067"/>
    </source>
</evidence>
<dbReference type="Pfam" id="PF19692">
    <property type="entry name" value="DUF6193"/>
    <property type="match status" value="1"/>
</dbReference>
<accession>A0ABW1F332</accession>
<gene>
    <name evidence="1" type="ORF">ACFP0N_20705</name>
</gene>
<sequence>MPDRASGSLVEKTWRMILEGDPAARRGQPAVLEAAYAEPRLRALFPFPSHGALNFHRNTQFPWSNDLPFIVGDAQSCIVYAPLGTPQRVLGQSLTPQEAAALVVAHLPPDCGPAFDGPWPPPDSPTD</sequence>